<name>A0A2U1ZTC9_9MICO</name>
<keyword evidence="2" id="KW-0472">Membrane</keyword>
<dbReference type="RefSeq" id="WP_109228621.1">
    <property type="nucleotide sequence ID" value="NZ_PYHR01000002.1"/>
</dbReference>
<feature type="transmembrane region" description="Helical" evidence="2">
    <location>
        <begin position="199"/>
        <end position="215"/>
    </location>
</feature>
<feature type="transmembrane region" description="Helical" evidence="2">
    <location>
        <begin position="101"/>
        <end position="122"/>
    </location>
</feature>
<evidence type="ECO:0000313" key="3">
    <source>
        <dbReference type="EMBL" id="PWD50238.1"/>
    </source>
</evidence>
<protein>
    <submittedName>
        <fullName evidence="3">Uncharacterized protein</fullName>
    </submittedName>
</protein>
<feature type="transmembrane region" description="Helical" evidence="2">
    <location>
        <begin position="52"/>
        <end position="73"/>
    </location>
</feature>
<evidence type="ECO:0000256" key="2">
    <source>
        <dbReference type="SAM" id="Phobius"/>
    </source>
</evidence>
<evidence type="ECO:0000313" key="4">
    <source>
        <dbReference type="Proteomes" id="UP000245166"/>
    </source>
</evidence>
<keyword evidence="4" id="KW-1185">Reference proteome</keyword>
<keyword evidence="2" id="KW-0812">Transmembrane</keyword>
<evidence type="ECO:0000256" key="1">
    <source>
        <dbReference type="SAM" id="MobiDB-lite"/>
    </source>
</evidence>
<feature type="transmembrane region" description="Helical" evidence="2">
    <location>
        <begin position="168"/>
        <end position="187"/>
    </location>
</feature>
<organism evidence="3 4">
    <name type="scientific">Serinibacter arcticus</name>
    <dbReference type="NCBI Taxonomy" id="1655435"/>
    <lineage>
        <taxon>Bacteria</taxon>
        <taxon>Bacillati</taxon>
        <taxon>Actinomycetota</taxon>
        <taxon>Actinomycetes</taxon>
        <taxon>Micrococcales</taxon>
        <taxon>Beutenbergiaceae</taxon>
        <taxon>Serinibacter</taxon>
    </lineage>
</organism>
<feature type="compositionally biased region" description="Low complexity" evidence="1">
    <location>
        <begin position="11"/>
        <end position="31"/>
    </location>
</feature>
<feature type="region of interest" description="Disordered" evidence="1">
    <location>
        <begin position="270"/>
        <end position="301"/>
    </location>
</feature>
<dbReference type="AlphaFoldDB" id="A0A2U1ZTC9"/>
<comment type="caution">
    <text evidence="3">The sequence shown here is derived from an EMBL/GenBank/DDBJ whole genome shotgun (WGS) entry which is preliminary data.</text>
</comment>
<feature type="region of interest" description="Disordered" evidence="1">
    <location>
        <begin position="1"/>
        <end position="43"/>
    </location>
</feature>
<keyword evidence="2" id="KW-1133">Transmembrane helix</keyword>
<dbReference type="EMBL" id="PYHR01000002">
    <property type="protein sequence ID" value="PWD50238.1"/>
    <property type="molecule type" value="Genomic_DNA"/>
</dbReference>
<reference evidence="3 4" key="1">
    <citation type="submission" date="2018-03" db="EMBL/GenBank/DDBJ databases">
        <title>Genome assembly of novel Miniimonas species PCH200.</title>
        <authorList>
            <person name="Thakur V."/>
            <person name="Kumar V."/>
            <person name="Singh D."/>
        </authorList>
    </citation>
    <scope>NUCLEOTIDE SEQUENCE [LARGE SCALE GENOMIC DNA]</scope>
    <source>
        <strain evidence="3 4">PCH200</strain>
    </source>
</reference>
<sequence>MTDDAPSLARDAPGSTDAPDASDASDATGAPDPEERTEVTDPGHRPLPLVRIATVLSAIGVVIVVIALVTLTAHQRTEGRLSQDLHTVFWYFDVGREHNVATWYATGLWLLVAAVAVAIALSRPPRRRSWWVVATVATVASVDEALELHERLDGPAQRVAALLPFDLWFTWVLIGLPIALVVGAVLLRTILALPIASRIGILVAGTLFVLGAVGVETLNGRTLARADGVVTNTYLYATMVEEVVEMTAVSLALASLLALAQHSRATGTLRLDPRVSGRGGAPSAARRRPPSGTRTQPADRS</sequence>
<proteinExistence type="predicted"/>
<feature type="transmembrane region" description="Helical" evidence="2">
    <location>
        <begin position="235"/>
        <end position="260"/>
    </location>
</feature>
<dbReference type="Proteomes" id="UP000245166">
    <property type="component" value="Unassembled WGS sequence"/>
</dbReference>
<feature type="compositionally biased region" description="Basic and acidic residues" evidence="1">
    <location>
        <begin position="33"/>
        <end position="43"/>
    </location>
</feature>
<dbReference type="OrthoDB" id="4945139at2"/>
<accession>A0A2U1ZTC9</accession>
<gene>
    <name evidence="3" type="ORF">C8046_05730</name>
</gene>